<dbReference type="AlphaFoldDB" id="A0A379F2I4"/>
<gene>
    <name evidence="1" type="ORF">NCTC13043_01473</name>
</gene>
<evidence type="ECO:0000313" key="1">
    <source>
        <dbReference type="EMBL" id="SUC12856.1"/>
    </source>
</evidence>
<sequence>MKENIEALEGLKDKLCNWKCYDETELQILMNEFEKFPRKEFSLNYTPIFTNNILIENIVEIGKVFHSNQKISINVISSLGYIVCRYMPNPSSEIFNLFVEATKDKKVNYYVSLNISSFPHFSTWEDKWEYLLSMPLISPKKKSIVNFHREVKKLLSSNEHIPSDILKKIIETLKSQISSNELSEYSKVDYLKTISLLEQKEV</sequence>
<dbReference type="EMBL" id="UGTP01000001">
    <property type="protein sequence ID" value="SUC12856.1"/>
    <property type="molecule type" value="Genomic_DNA"/>
</dbReference>
<organism evidence="1 2">
    <name type="scientific">Prevotella pallens</name>
    <dbReference type="NCBI Taxonomy" id="60133"/>
    <lineage>
        <taxon>Bacteria</taxon>
        <taxon>Pseudomonadati</taxon>
        <taxon>Bacteroidota</taxon>
        <taxon>Bacteroidia</taxon>
        <taxon>Bacteroidales</taxon>
        <taxon>Prevotellaceae</taxon>
        <taxon>Prevotella</taxon>
    </lineage>
</organism>
<dbReference type="Proteomes" id="UP000254235">
    <property type="component" value="Unassembled WGS sequence"/>
</dbReference>
<reference evidence="1 2" key="1">
    <citation type="submission" date="2018-06" db="EMBL/GenBank/DDBJ databases">
        <authorList>
            <consortium name="Pathogen Informatics"/>
            <person name="Doyle S."/>
        </authorList>
    </citation>
    <scope>NUCLEOTIDE SEQUENCE [LARGE SCALE GENOMIC DNA]</scope>
    <source>
        <strain evidence="1 2">NCTC13043</strain>
    </source>
</reference>
<protein>
    <submittedName>
        <fullName evidence="1">Uncharacterized protein</fullName>
    </submittedName>
</protein>
<evidence type="ECO:0000313" key="2">
    <source>
        <dbReference type="Proteomes" id="UP000254235"/>
    </source>
</evidence>
<dbReference type="GeneID" id="78571156"/>
<proteinExistence type="predicted"/>
<dbReference type="RefSeq" id="WP_115083531.1">
    <property type="nucleotide sequence ID" value="NZ_UGTP01000001.1"/>
</dbReference>
<accession>A0A379F2I4</accession>
<name>A0A379F2I4_9BACT</name>
<dbReference type="OrthoDB" id="9256213at2"/>